<name>A0A5J4YNS5_PORPP</name>
<gene>
    <name evidence="1" type="ORF">FVE85_9220</name>
</gene>
<sequence>MCKVFWIARHVSSAQDASHFTNVNAAISAVPCAHCLSSFVAFEDVSSCSVQQRTGAVAAMESLSEATELGHGFLDTEGSILSTASFNGEPTRSKQSARLTETPGLSRRNLQRYFASDWVIELILYDTIDMDTGKADFAAQCRHIEMLVDTDVGGHTSPTYSSTSFSVR</sequence>
<dbReference type="Proteomes" id="UP000324585">
    <property type="component" value="Unassembled WGS sequence"/>
</dbReference>
<proteinExistence type="predicted"/>
<reference evidence="2" key="1">
    <citation type="journal article" date="2019" name="Nat. Commun.">
        <title>Expansion of phycobilisome linker gene families in mesophilic red algae.</title>
        <authorList>
            <person name="Lee J."/>
            <person name="Kim D."/>
            <person name="Bhattacharya D."/>
            <person name="Yoon H.S."/>
        </authorList>
    </citation>
    <scope>NUCLEOTIDE SEQUENCE [LARGE SCALE GENOMIC DNA]</scope>
    <source>
        <strain evidence="2">CCMP 1328</strain>
    </source>
</reference>
<comment type="caution">
    <text evidence="1">The sequence shown here is derived from an EMBL/GenBank/DDBJ whole genome shotgun (WGS) entry which is preliminary data.</text>
</comment>
<organism evidence="1 2">
    <name type="scientific">Porphyridium purpureum</name>
    <name type="common">Red alga</name>
    <name type="synonym">Porphyridium cruentum</name>
    <dbReference type="NCBI Taxonomy" id="35688"/>
    <lineage>
        <taxon>Eukaryota</taxon>
        <taxon>Rhodophyta</taxon>
        <taxon>Bangiophyceae</taxon>
        <taxon>Porphyridiales</taxon>
        <taxon>Porphyridiaceae</taxon>
        <taxon>Porphyridium</taxon>
    </lineage>
</organism>
<dbReference type="AlphaFoldDB" id="A0A5J4YNS5"/>
<evidence type="ECO:0000313" key="1">
    <source>
        <dbReference type="EMBL" id="KAA8492948.1"/>
    </source>
</evidence>
<evidence type="ECO:0000313" key="2">
    <source>
        <dbReference type="Proteomes" id="UP000324585"/>
    </source>
</evidence>
<protein>
    <submittedName>
        <fullName evidence="1">Uncharacterized protein</fullName>
    </submittedName>
</protein>
<keyword evidence="2" id="KW-1185">Reference proteome</keyword>
<accession>A0A5J4YNS5</accession>
<dbReference type="EMBL" id="VRMN01000008">
    <property type="protein sequence ID" value="KAA8492948.1"/>
    <property type="molecule type" value="Genomic_DNA"/>
</dbReference>